<dbReference type="PIRSF" id="PIRSF035042">
    <property type="entry name" value="UCP035042_thirdx"/>
    <property type="match status" value="1"/>
</dbReference>
<dbReference type="InterPro" id="IPR010350">
    <property type="entry name" value="Aim32/Apd1-like_bac"/>
</dbReference>
<feature type="region of interest" description="Disordered" evidence="1">
    <location>
        <begin position="1"/>
        <end position="36"/>
    </location>
</feature>
<dbReference type="InterPro" id="IPR009737">
    <property type="entry name" value="Aim32/Apd1-like"/>
</dbReference>
<evidence type="ECO:0000256" key="1">
    <source>
        <dbReference type="SAM" id="MobiDB-lite"/>
    </source>
</evidence>
<dbReference type="InterPro" id="IPR036249">
    <property type="entry name" value="Thioredoxin-like_sf"/>
</dbReference>
<dbReference type="SUPFAM" id="SSF52833">
    <property type="entry name" value="Thioredoxin-like"/>
    <property type="match status" value="1"/>
</dbReference>
<evidence type="ECO:0000313" key="2">
    <source>
        <dbReference type="EMBL" id="QFZ20059.1"/>
    </source>
</evidence>
<dbReference type="Proteomes" id="UP000325787">
    <property type="component" value="Chromosome"/>
</dbReference>
<protein>
    <submittedName>
        <fullName evidence="2">Sucrase ferredoxin</fullName>
    </submittedName>
</protein>
<dbReference type="KEGG" id="ssyi:EKG83_23895"/>
<keyword evidence="3" id="KW-1185">Reference proteome</keyword>
<reference evidence="3" key="1">
    <citation type="journal article" date="2021" name="Curr. Microbiol.">
        <title>Complete genome of nocamycin-producing strain Saccharothrix syringae NRRL B-16468 reveals the biosynthetic potential for secondary metabolites.</title>
        <authorList>
            <person name="Mo X."/>
            <person name="Yang S."/>
        </authorList>
    </citation>
    <scope>NUCLEOTIDE SEQUENCE [LARGE SCALE GENOMIC DNA]</scope>
    <source>
        <strain evidence="3">ATCC 51364 / DSM 43886 / JCM 6844 / KCTC 9398 / NBRC 14523 / NRRL B-16468 / INA 2240</strain>
    </source>
</reference>
<sequence length="349" mass="36493">MSSPPPGCRAAWPGRNRNLPTPLSAHIPSPDGGNFDPGVTRKAGRGHPVCVIESRCAVLSAALDEPQEGTAATARAWICLEQPGPWGRDALVDSRLDPALGAELARRAAAAHARVLLIRRPGRHADVPGPRRAYLAATAPGRTRLERVDLAAPEQLLDLDLAALAAGRPTGLGRVTTAPVLLVCANSRRDACCALLGRPLAAALAAERPGQVWECSHTGGHRFAPTGVLLPTGYTYGRLDADLGRLLLDRAAAGRVVAERCRGRSAHDPAGQVAELAVRRATGEDRDTLAVAADPDGPDRCTVRHADGRAWRVTTAVRELPHRRPASCGAVPGPATATVVTDLRAAVAG</sequence>
<dbReference type="CDD" id="cd03062">
    <property type="entry name" value="TRX_Fd_Sucrase"/>
    <property type="match status" value="1"/>
</dbReference>
<dbReference type="AlphaFoldDB" id="A0A5Q0H1Q5"/>
<evidence type="ECO:0000313" key="3">
    <source>
        <dbReference type="Proteomes" id="UP000325787"/>
    </source>
</evidence>
<dbReference type="OrthoDB" id="3399139at2"/>
<proteinExistence type="predicted"/>
<gene>
    <name evidence="2" type="ORF">EKG83_23895</name>
</gene>
<accession>A0A5Q0H1Q5</accession>
<organism evidence="2 3">
    <name type="scientific">Saccharothrix syringae</name>
    <name type="common">Nocardiopsis syringae</name>
    <dbReference type="NCBI Taxonomy" id="103733"/>
    <lineage>
        <taxon>Bacteria</taxon>
        <taxon>Bacillati</taxon>
        <taxon>Actinomycetota</taxon>
        <taxon>Actinomycetes</taxon>
        <taxon>Pseudonocardiales</taxon>
        <taxon>Pseudonocardiaceae</taxon>
        <taxon>Saccharothrix</taxon>
    </lineage>
</organism>
<dbReference type="EMBL" id="CP034550">
    <property type="protein sequence ID" value="QFZ20059.1"/>
    <property type="molecule type" value="Genomic_DNA"/>
</dbReference>
<dbReference type="Pfam" id="PF06999">
    <property type="entry name" value="Suc_Fer-like"/>
    <property type="match status" value="1"/>
</dbReference>
<name>A0A5Q0H1Q5_SACSY</name>